<protein>
    <submittedName>
        <fullName evidence="2">Uncharacterized protein</fullName>
    </submittedName>
</protein>
<evidence type="ECO:0000313" key="2">
    <source>
        <dbReference type="EMBL" id="MBO3085374.1"/>
    </source>
</evidence>
<feature type="region of interest" description="Disordered" evidence="1">
    <location>
        <begin position="53"/>
        <end position="78"/>
    </location>
</feature>
<dbReference type="Proteomes" id="UP000678317">
    <property type="component" value="Unassembled WGS sequence"/>
</dbReference>
<sequence length="116" mass="12548">MATLDPDTVFVIAARERGKHPEALDIRWEHIRTVEASPDRGPRTLRIELVPGGTVREVGGPGRRRPRPHVRDGVTMSCGDAERDGAVLRHFLDPVNRAALGSPASAEIARSLAGEA</sequence>
<dbReference type="EMBL" id="JAGFBM010000006">
    <property type="protein sequence ID" value="MBO3085374.1"/>
    <property type="molecule type" value="Genomic_DNA"/>
</dbReference>
<comment type="caution">
    <text evidence="2">The sequence shown here is derived from an EMBL/GenBank/DDBJ whole genome shotgun (WGS) entry which is preliminary data.</text>
</comment>
<organism evidence="2 3">
    <name type="scientific">Cellulomonas fengjieae</name>
    <dbReference type="NCBI Taxonomy" id="2819978"/>
    <lineage>
        <taxon>Bacteria</taxon>
        <taxon>Bacillati</taxon>
        <taxon>Actinomycetota</taxon>
        <taxon>Actinomycetes</taxon>
        <taxon>Micrococcales</taxon>
        <taxon>Cellulomonadaceae</taxon>
        <taxon>Cellulomonas</taxon>
    </lineage>
</organism>
<evidence type="ECO:0000256" key="1">
    <source>
        <dbReference type="SAM" id="MobiDB-lite"/>
    </source>
</evidence>
<evidence type="ECO:0000313" key="3">
    <source>
        <dbReference type="Proteomes" id="UP000678317"/>
    </source>
</evidence>
<dbReference type="RefSeq" id="WP_208289787.1">
    <property type="nucleotide sequence ID" value="NZ_CP074404.1"/>
</dbReference>
<proteinExistence type="predicted"/>
<reference evidence="2 3" key="1">
    <citation type="submission" date="2021-03" db="EMBL/GenBank/DDBJ databases">
        <title>novel species in genus Cellulomonas.</title>
        <authorList>
            <person name="Zhang G."/>
        </authorList>
    </citation>
    <scope>NUCLEOTIDE SEQUENCE [LARGE SCALE GENOMIC DNA]</scope>
    <source>
        <strain evidence="3">zg-ZUI188</strain>
    </source>
</reference>
<keyword evidence="3" id="KW-1185">Reference proteome</keyword>
<gene>
    <name evidence="2" type="ORF">J4035_12060</name>
</gene>
<accession>A0ABS3SHY9</accession>
<name>A0ABS3SHY9_9CELL</name>